<dbReference type="PANTHER" id="PTHR45398">
    <property type="match status" value="1"/>
</dbReference>
<evidence type="ECO:0000313" key="5">
    <source>
        <dbReference type="Proteomes" id="UP000465221"/>
    </source>
</evidence>
<dbReference type="SUPFAM" id="SSF52777">
    <property type="entry name" value="CoA-dependent acyltransferases"/>
    <property type="match status" value="1"/>
</dbReference>
<evidence type="ECO:0000256" key="3">
    <source>
        <dbReference type="ARBA" id="ARBA00029454"/>
    </source>
</evidence>
<evidence type="ECO:0000313" key="4">
    <source>
        <dbReference type="EMBL" id="GFF54290.1"/>
    </source>
</evidence>
<evidence type="ECO:0000256" key="1">
    <source>
        <dbReference type="ARBA" id="ARBA00022450"/>
    </source>
</evidence>
<name>A0A8H3S9L5_9EURO</name>
<comment type="similarity">
    <text evidence="3">Belongs to the NRP synthetase family.</text>
</comment>
<gene>
    <name evidence="4" type="ORF">IFM46972_09987</name>
</gene>
<dbReference type="AlphaFoldDB" id="A0A8H3S9L5"/>
<comment type="caution">
    <text evidence="4">The sequence shown here is derived from an EMBL/GenBank/DDBJ whole genome shotgun (WGS) entry which is preliminary data.</text>
</comment>
<sequence>MRASAGLEDEVSYRSLLEATIFEREQKAGLSLSLRQDVLTLAPHRDLTLPLSDERTAKEEKTINVLIWSSDPERLAQHASEISIRSSALQYRRALDAQVLGAENNANTGGDFNTSLIRLNEQLTNKLFGPSSQALDVEPVELLHVAILFSFVCTFPQRPAPCIFGEAHGIETWDASIDVTRTVGWFTTLWPVVAEVSPSDSLMTAVLTVRQARRAMEMHGWKHFTSIYHNTKQERCSAGTRLMEITFNYAGKFQQVEQDPALFRMEPMVKQTLFDGAGVLGRWAMLDINSVILNGMLEFHVTYNPGTDEQQADNVWMVPIHGIEDERQIRTESGVFDTSAYARAMSHDTLL</sequence>
<dbReference type="FunFam" id="3.30.559.30:FF:000002">
    <property type="entry name" value="Nonribosomal peptide synthase Pes1"/>
    <property type="match status" value="1"/>
</dbReference>
<keyword evidence="1" id="KW-0596">Phosphopantetheine</keyword>
<accession>A0A8H3S9L5</accession>
<reference evidence="4 5" key="1">
    <citation type="submission" date="2020-01" db="EMBL/GenBank/DDBJ databases">
        <title>Draft genome sequence of Aspergillus udagawae IFM 46972.</title>
        <authorList>
            <person name="Takahashi H."/>
            <person name="Yaguchi T."/>
        </authorList>
    </citation>
    <scope>NUCLEOTIDE SEQUENCE [LARGE SCALE GENOMIC DNA]</scope>
    <source>
        <strain evidence="4 5">IFM 46972</strain>
    </source>
</reference>
<dbReference type="Gene3D" id="3.30.559.30">
    <property type="entry name" value="Nonribosomal peptide synthetase, condensation domain"/>
    <property type="match status" value="1"/>
</dbReference>
<dbReference type="EMBL" id="BLKC01000112">
    <property type="protein sequence ID" value="GFF54290.1"/>
    <property type="molecule type" value="Genomic_DNA"/>
</dbReference>
<organism evidence="4 5">
    <name type="scientific">Aspergillus udagawae</name>
    <dbReference type="NCBI Taxonomy" id="91492"/>
    <lineage>
        <taxon>Eukaryota</taxon>
        <taxon>Fungi</taxon>
        <taxon>Dikarya</taxon>
        <taxon>Ascomycota</taxon>
        <taxon>Pezizomycotina</taxon>
        <taxon>Eurotiomycetes</taxon>
        <taxon>Eurotiomycetidae</taxon>
        <taxon>Eurotiales</taxon>
        <taxon>Aspergillaceae</taxon>
        <taxon>Aspergillus</taxon>
        <taxon>Aspergillus subgen. Fumigati</taxon>
    </lineage>
</organism>
<keyword evidence="2" id="KW-0597">Phosphoprotein</keyword>
<dbReference type="PANTHER" id="PTHR45398:SF1">
    <property type="entry name" value="ENZYME, PUTATIVE (JCVI)-RELATED"/>
    <property type="match status" value="1"/>
</dbReference>
<evidence type="ECO:0000256" key="2">
    <source>
        <dbReference type="ARBA" id="ARBA00022553"/>
    </source>
</evidence>
<dbReference type="Proteomes" id="UP000465221">
    <property type="component" value="Unassembled WGS sequence"/>
</dbReference>
<protein>
    <submittedName>
        <fullName evidence="4">Nonribosomal peptide syntethase 9</fullName>
    </submittedName>
</protein>
<proteinExistence type="inferred from homology"/>